<evidence type="ECO:0000313" key="6">
    <source>
        <dbReference type="EMBL" id="WEK05819.1"/>
    </source>
</evidence>
<evidence type="ECO:0000256" key="5">
    <source>
        <dbReference type="SAM" id="Phobius"/>
    </source>
</evidence>
<accession>A0AAJ5VW04</accession>
<feature type="transmembrane region" description="Helical" evidence="5">
    <location>
        <begin position="62"/>
        <end position="88"/>
    </location>
</feature>
<evidence type="ECO:0000256" key="4">
    <source>
        <dbReference type="ARBA" id="ARBA00023136"/>
    </source>
</evidence>
<dbReference type="Pfam" id="PF01124">
    <property type="entry name" value="MAPEG"/>
    <property type="match status" value="1"/>
</dbReference>
<evidence type="ECO:0000256" key="2">
    <source>
        <dbReference type="ARBA" id="ARBA00022692"/>
    </source>
</evidence>
<organism evidence="6 7">
    <name type="scientific">Candidatus Devosia phytovorans</name>
    <dbReference type="NCBI Taxonomy" id="3121372"/>
    <lineage>
        <taxon>Bacteria</taxon>
        <taxon>Pseudomonadati</taxon>
        <taxon>Pseudomonadota</taxon>
        <taxon>Alphaproteobacteria</taxon>
        <taxon>Hyphomicrobiales</taxon>
        <taxon>Devosiaceae</taxon>
        <taxon>Devosia</taxon>
    </lineage>
</organism>
<dbReference type="EMBL" id="CP119312">
    <property type="protein sequence ID" value="WEK05819.1"/>
    <property type="molecule type" value="Genomic_DNA"/>
</dbReference>
<dbReference type="AlphaFoldDB" id="A0AAJ5VW04"/>
<protein>
    <submittedName>
        <fullName evidence="6">MAPEG family protein</fullName>
    </submittedName>
</protein>
<dbReference type="Gene3D" id="1.20.120.550">
    <property type="entry name" value="Membrane associated eicosanoid/glutathione metabolism-like domain"/>
    <property type="match status" value="1"/>
</dbReference>
<name>A0AAJ5VW04_9HYPH</name>
<gene>
    <name evidence="6" type="ORF">P0Y65_06065</name>
</gene>
<reference evidence="6" key="1">
    <citation type="submission" date="2023-03" db="EMBL/GenBank/DDBJ databases">
        <title>Andean soil-derived lignocellulolytic bacterial consortium as a source of novel taxa and putative plastic-active enzymes.</title>
        <authorList>
            <person name="Diaz-Garcia L."/>
            <person name="Chuvochina M."/>
            <person name="Feuerriegel G."/>
            <person name="Bunk B."/>
            <person name="Sproer C."/>
            <person name="Streit W.R."/>
            <person name="Rodriguez L.M."/>
            <person name="Overmann J."/>
            <person name="Jimenez D.J."/>
        </authorList>
    </citation>
    <scope>NUCLEOTIDE SEQUENCE</scope>
    <source>
        <strain evidence="6">MAG 4196</strain>
    </source>
</reference>
<evidence type="ECO:0000256" key="3">
    <source>
        <dbReference type="ARBA" id="ARBA00022989"/>
    </source>
</evidence>
<keyword evidence="3 5" id="KW-1133">Transmembrane helix</keyword>
<dbReference type="PANTHER" id="PTHR35371:SF2">
    <property type="entry name" value="MAPEG FAMILY PROTEIN"/>
    <property type="match status" value="1"/>
</dbReference>
<keyword evidence="2 5" id="KW-0812">Transmembrane</keyword>
<dbReference type="InterPro" id="IPR023352">
    <property type="entry name" value="MAPEG-like_dom_sf"/>
</dbReference>
<dbReference type="InterPro" id="IPR001129">
    <property type="entry name" value="Membr-assoc_MAPEG"/>
</dbReference>
<proteinExistence type="predicted"/>
<dbReference type="GO" id="GO:0016020">
    <property type="term" value="C:membrane"/>
    <property type="evidence" value="ECO:0007669"/>
    <property type="project" value="UniProtKB-SubCell"/>
</dbReference>
<feature type="transmembrane region" description="Helical" evidence="5">
    <location>
        <begin position="108"/>
        <end position="129"/>
    </location>
</feature>
<comment type="subcellular location">
    <subcellularLocation>
        <location evidence="1">Membrane</location>
    </subcellularLocation>
</comment>
<dbReference type="PANTHER" id="PTHR35371">
    <property type="entry name" value="INNER MEMBRANE PROTEIN"/>
    <property type="match status" value="1"/>
</dbReference>
<dbReference type="SUPFAM" id="SSF161084">
    <property type="entry name" value="MAPEG domain-like"/>
    <property type="match status" value="1"/>
</dbReference>
<sequence>MLLLIFLVLLLLLFQVMQPGRYLSLQVGNDAQMGPRDDLPEPSRELARSRRALANLQETLPVFLTLAVLSLVLGEAGWLSIVGGALYLFGRVAHYPCYMNALAPWRSIAFLVALIGCVVMAIPLVPHIWS</sequence>
<keyword evidence="4 5" id="KW-0472">Membrane</keyword>
<evidence type="ECO:0000313" key="7">
    <source>
        <dbReference type="Proteomes" id="UP001217476"/>
    </source>
</evidence>
<evidence type="ECO:0000256" key="1">
    <source>
        <dbReference type="ARBA" id="ARBA00004370"/>
    </source>
</evidence>
<dbReference type="Proteomes" id="UP001217476">
    <property type="component" value="Chromosome"/>
</dbReference>